<reference evidence="5 7" key="2">
    <citation type="journal article" date="2018" name="Plant J.">
        <title>The Physcomitrella patens chromosome-scale assembly reveals moss genome structure and evolution.</title>
        <authorList>
            <person name="Lang D."/>
            <person name="Ullrich K.K."/>
            <person name="Murat F."/>
            <person name="Fuchs J."/>
            <person name="Jenkins J."/>
            <person name="Haas F.B."/>
            <person name="Piednoel M."/>
            <person name="Gundlach H."/>
            <person name="Van Bel M."/>
            <person name="Meyberg R."/>
            <person name="Vives C."/>
            <person name="Morata J."/>
            <person name="Symeonidi A."/>
            <person name="Hiss M."/>
            <person name="Muchero W."/>
            <person name="Kamisugi Y."/>
            <person name="Saleh O."/>
            <person name="Blanc G."/>
            <person name="Decker E.L."/>
            <person name="van Gessel N."/>
            <person name="Grimwood J."/>
            <person name="Hayes R.D."/>
            <person name="Graham S.W."/>
            <person name="Gunter L.E."/>
            <person name="McDaniel S.F."/>
            <person name="Hoernstein S.N.W."/>
            <person name="Larsson A."/>
            <person name="Li F.W."/>
            <person name="Perroud P.F."/>
            <person name="Phillips J."/>
            <person name="Ranjan P."/>
            <person name="Rokshar D.S."/>
            <person name="Rothfels C.J."/>
            <person name="Schneider L."/>
            <person name="Shu S."/>
            <person name="Stevenson D.W."/>
            <person name="Thummler F."/>
            <person name="Tillich M."/>
            <person name="Villarreal Aguilar J.C."/>
            <person name="Widiez T."/>
            <person name="Wong G.K."/>
            <person name="Wymore A."/>
            <person name="Zhang Y."/>
            <person name="Zimmer A.D."/>
            <person name="Quatrano R.S."/>
            <person name="Mayer K.F.X."/>
            <person name="Goodstein D."/>
            <person name="Casacuberta J.M."/>
            <person name="Vandepoele K."/>
            <person name="Reski R."/>
            <person name="Cuming A.C."/>
            <person name="Tuskan G.A."/>
            <person name="Maumus F."/>
            <person name="Salse J."/>
            <person name="Schmutz J."/>
            <person name="Rensing S.A."/>
        </authorList>
    </citation>
    <scope>NUCLEOTIDE SEQUENCE [LARGE SCALE GENOMIC DNA]</scope>
    <source>
        <strain evidence="6 7">cv. Gransden 2004</strain>
    </source>
</reference>
<protein>
    <recommendedName>
        <fullName evidence="1">DNA-directed RNA polymerase</fullName>
        <ecNumber evidence="1">2.7.7.6</ecNumber>
    </recommendedName>
</protein>
<keyword evidence="2" id="KW-0479">Metal-binding</keyword>
<keyword evidence="3" id="KW-0862">Zinc</keyword>
<dbReference type="STRING" id="3218.A0A2K1KNH5"/>
<evidence type="ECO:0000313" key="7">
    <source>
        <dbReference type="Proteomes" id="UP000006727"/>
    </source>
</evidence>
<dbReference type="GO" id="GO:0003899">
    <property type="term" value="F:DNA-directed RNA polymerase activity"/>
    <property type="evidence" value="ECO:0007669"/>
    <property type="project" value="UniProtKB-EC"/>
</dbReference>
<dbReference type="EnsemblPlants" id="Pp3c4_14790V3.1">
    <property type="protein sequence ID" value="Pp3c4_14790V3.1"/>
    <property type="gene ID" value="Pp3c4_14790"/>
</dbReference>
<dbReference type="Proteomes" id="UP000006727">
    <property type="component" value="Chromosome 4"/>
</dbReference>
<evidence type="ECO:0000313" key="5">
    <source>
        <dbReference type="EMBL" id="PNR55326.1"/>
    </source>
</evidence>
<name>A0A2K1KNH5_PHYPA</name>
<dbReference type="Pfam" id="PF04998">
    <property type="entry name" value="RNA_pol_Rpb1_5"/>
    <property type="match status" value="1"/>
</dbReference>
<dbReference type="PANTHER" id="PTHR48446:SF1">
    <property type="entry name" value="DNA-DIRECTED RNA POLYMERASE SUBUNIT BETA' N-TERMINAL SECTION"/>
    <property type="match status" value="1"/>
</dbReference>
<dbReference type="GO" id="GO:0000418">
    <property type="term" value="C:RNA polymerase IV complex"/>
    <property type="evidence" value="ECO:0000318"/>
    <property type="project" value="GO_Central"/>
</dbReference>
<dbReference type="PANTHER" id="PTHR48446">
    <property type="entry name" value="DNA-DIRECTED RNA POLYMERASE SUBUNIT BETA' N-TERMINAL SECTION"/>
    <property type="match status" value="1"/>
</dbReference>
<dbReference type="GO" id="GO:0046872">
    <property type="term" value="F:metal ion binding"/>
    <property type="evidence" value="ECO:0007669"/>
    <property type="project" value="UniProtKB-KW"/>
</dbReference>
<evidence type="ECO:0000259" key="4">
    <source>
        <dbReference type="Pfam" id="PF04998"/>
    </source>
</evidence>
<evidence type="ECO:0000256" key="3">
    <source>
        <dbReference type="ARBA" id="ARBA00022833"/>
    </source>
</evidence>
<dbReference type="GO" id="GO:0003677">
    <property type="term" value="F:DNA binding"/>
    <property type="evidence" value="ECO:0007669"/>
    <property type="project" value="InterPro"/>
</dbReference>
<evidence type="ECO:0000313" key="6">
    <source>
        <dbReference type="EnsemblPlants" id="Pp3c4_14790V3.1"/>
    </source>
</evidence>
<dbReference type="InterPro" id="IPR015700">
    <property type="entry name" value="RPC1"/>
</dbReference>
<dbReference type="AlphaFoldDB" id="A0A2K1KNH5"/>
<dbReference type="GO" id="GO:0006351">
    <property type="term" value="P:DNA-templated transcription"/>
    <property type="evidence" value="ECO:0000318"/>
    <property type="project" value="GO_Central"/>
</dbReference>
<dbReference type="EMBL" id="ABEU02000004">
    <property type="protein sequence ID" value="PNR55326.1"/>
    <property type="molecule type" value="Genomic_DNA"/>
</dbReference>
<gene>
    <name evidence="5" type="ORF">PHYPA_006223</name>
</gene>
<organism evidence="5">
    <name type="scientific">Physcomitrium patens</name>
    <name type="common">Spreading-leaved earth moss</name>
    <name type="synonym">Physcomitrella patens</name>
    <dbReference type="NCBI Taxonomy" id="3218"/>
    <lineage>
        <taxon>Eukaryota</taxon>
        <taxon>Viridiplantae</taxon>
        <taxon>Streptophyta</taxon>
        <taxon>Embryophyta</taxon>
        <taxon>Bryophyta</taxon>
        <taxon>Bryophytina</taxon>
        <taxon>Bryopsida</taxon>
        <taxon>Funariidae</taxon>
        <taxon>Funariales</taxon>
        <taxon>Funariaceae</taxon>
        <taxon>Physcomitrium</taxon>
    </lineage>
</organism>
<dbReference type="SUPFAM" id="SSF64484">
    <property type="entry name" value="beta and beta-prime subunits of DNA dependent RNA-polymerase"/>
    <property type="match status" value="1"/>
</dbReference>
<dbReference type="Gramene" id="Pp3c4_14790V3.1">
    <property type="protein sequence ID" value="Pp3c4_14790V3.1"/>
    <property type="gene ID" value="Pp3c4_14790"/>
</dbReference>
<feature type="domain" description="RNA polymerase Rpb1" evidence="4">
    <location>
        <begin position="211"/>
        <end position="418"/>
    </location>
</feature>
<dbReference type="Gene3D" id="1.10.150.390">
    <property type="match status" value="1"/>
</dbReference>
<dbReference type="InterPro" id="IPR007081">
    <property type="entry name" value="RNA_pol_Rpb1_5"/>
</dbReference>
<reference evidence="5 7" key="1">
    <citation type="journal article" date="2008" name="Science">
        <title>The Physcomitrella genome reveals evolutionary insights into the conquest of land by plants.</title>
        <authorList>
            <person name="Rensing S."/>
            <person name="Lang D."/>
            <person name="Zimmer A."/>
            <person name="Terry A."/>
            <person name="Salamov A."/>
            <person name="Shapiro H."/>
            <person name="Nishiyama T."/>
            <person name="Perroud P.-F."/>
            <person name="Lindquist E."/>
            <person name="Kamisugi Y."/>
            <person name="Tanahashi T."/>
            <person name="Sakakibara K."/>
            <person name="Fujita T."/>
            <person name="Oishi K."/>
            <person name="Shin-I T."/>
            <person name="Kuroki Y."/>
            <person name="Toyoda A."/>
            <person name="Suzuki Y."/>
            <person name="Hashimoto A."/>
            <person name="Yamaguchi K."/>
            <person name="Sugano A."/>
            <person name="Kohara Y."/>
            <person name="Fujiyama A."/>
            <person name="Anterola A."/>
            <person name="Aoki S."/>
            <person name="Ashton N."/>
            <person name="Barbazuk W.B."/>
            <person name="Barker E."/>
            <person name="Bennetzen J."/>
            <person name="Bezanilla M."/>
            <person name="Blankenship R."/>
            <person name="Cho S.H."/>
            <person name="Dutcher S."/>
            <person name="Estelle M."/>
            <person name="Fawcett J.A."/>
            <person name="Gundlach H."/>
            <person name="Hanada K."/>
            <person name="Heyl A."/>
            <person name="Hicks K.A."/>
            <person name="Hugh J."/>
            <person name="Lohr M."/>
            <person name="Mayer K."/>
            <person name="Melkozernov A."/>
            <person name="Murata T."/>
            <person name="Nelson D."/>
            <person name="Pils B."/>
            <person name="Prigge M."/>
            <person name="Reiss B."/>
            <person name="Renner T."/>
            <person name="Rombauts S."/>
            <person name="Rushton P."/>
            <person name="Sanderfoot A."/>
            <person name="Schween G."/>
            <person name="Shiu S.-H."/>
            <person name="Stueber K."/>
            <person name="Theodoulou F.L."/>
            <person name="Tu H."/>
            <person name="Van de Peer Y."/>
            <person name="Verrier P.J."/>
            <person name="Waters E."/>
            <person name="Wood A."/>
            <person name="Yang L."/>
            <person name="Cove D."/>
            <person name="Cuming A."/>
            <person name="Hasebe M."/>
            <person name="Lucas S."/>
            <person name="Mishler D.B."/>
            <person name="Reski R."/>
            <person name="Grigoriev I."/>
            <person name="Quatrano R.S."/>
            <person name="Boore J.L."/>
        </authorList>
    </citation>
    <scope>NUCLEOTIDE SEQUENCE [LARGE SCALE GENOMIC DNA]</scope>
    <source>
        <strain evidence="6 7">cv. Gransden 2004</strain>
    </source>
</reference>
<proteinExistence type="predicted"/>
<keyword evidence="7" id="KW-1185">Reference proteome</keyword>
<sequence length="473" mass="53336">MDTRHKILTLTPMLLSRAPKKVYSSPAQESHKYFSQKVEEIDTSEVFTYTPEKVLSKEKIKYVVSRTVNRNMLVAIDLLKQLKNTNNISNISSADFEALITKPLDKFLDGRVIKKQQERTNPFDTPRDVTGSFIKLLNILKRQGADVTAIKVKDNQSSLSSASKLLRMYISNNLEKNGRRIVLDPTLKNLFSEDQIQDLYDKNKGKFITQALSSFHSAGTTAVEVLEGIPRLESILNCSFKQSTSTIRTTKHTSLSDFVYLTIPDVMSSYYIEHDLDSWWYTIAEKHNFYIAPTSYNEDVVFRMIVDIKSIIFPIQICGIKSIEHVLINNNEVKTKDSNLMSTLGLDFVDTKFTISDSAVDVLKCLGIEAARNVLVRELSKVLKGDVRFDDKHINLLADFMTNKGKIVPVNISGMVERGHSYLTRASNERTMVELARAACKGVAELVQSISDSIIIGSRSKVGTSIVDILYHT</sequence>
<evidence type="ECO:0000256" key="2">
    <source>
        <dbReference type="ARBA" id="ARBA00022723"/>
    </source>
</evidence>
<accession>A0A2K1KNH5</accession>
<dbReference type="PaxDb" id="3218-PP1S13_456V6.2"/>
<dbReference type="InParanoid" id="A0A2K1KNH5"/>
<reference evidence="6" key="3">
    <citation type="submission" date="2020-12" db="UniProtKB">
        <authorList>
            <consortium name="EnsemblPlants"/>
        </authorList>
    </citation>
    <scope>IDENTIFICATION</scope>
</reference>
<dbReference type="EC" id="2.7.7.6" evidence="1"/>
<evidence type="ECO:0000256" key="1">
    <source>
        <dbReference type="ARBA" id="ARBA00012418"/>
    </source>
</evidence>